<protein>
    <recommendedName>
        <fullName evidence="4">Zn(2)-C6 fungal-type domain-containing protein</fullName>
    </recommendedName>
</protein>
<evidence type="ECO:0000256" key="1">
    <source>
        <dbReference type="ARBA" id="ARBA00023242"/>
    </source>
</evidence>
<dbReference type="EMBL" id="NKUJ01000018">
    <property type="protein sequence ID" value="RMJ18498.1"/>
    <property type="molecule type" value="Genomic_DNA"/>
</dbReference>
<keyword evidence="3" id="KW-1185">Reference proteome</keyword>
<dbReference type="GO" id="GO:0001228">
    <property type="term" value="F:DNA-binding transcription activator activity, RNA polymerase II-specific"/>
    <property type="evidence" value="ECO:0007669"/>
    <property type="project" value="TreeGrafter"/>
</dbReference>
<keyword evidence="1" id="KW-0539">Nucleus</keyword>
<evidence type="ECO:0000313" key="3">
    <source>
        <dbReference type="Proteomes" id="UP000277212"/>
    </source>
</evidence>
<dbReference type="Proteomes" id="UP000277212">
    <property type="component" value="Unassembled WGS sequence"/>
</dbReference>
<organism evidence="2 3">
    <name type="scientific">Fusarium kuroshium</name>
    <dbReference type="NCBI Taxonomy" id="2010991"/>
    <lineage>
        <taxon>Eukaryota</taxon>
        <taxon>Fungi</taxon>
        <taxon>Dikarya</taxon>
        <taxon>Ascomycota</taxon>
        <taxon>Pezizomycotina</taxon>
        <taxon>Sordariomycetes</taxon>
        <taxon>Hypocreomycetidae</taxon>
        <taxon>Hypocreales</taxon>
        <taxon>Nectriaceae</taxon>
        <taxon>Fusarium</taxon>
        <taxon>Fusarium solani species complex</taxon>
    </lineage>
</organism>
<dbReference type="STRING" id="2010991.A0A3M2SLV9"/>
<dbReference type="PANTHER" id="PTHR47784">
    <property type="entry name" value="STEROL UPTAKE CONTROL PROTEIN 2"/>
    <property type="match status" value="1"/>
</dbReference>
<reference evidence="2 3" key="1">
    <citation type="submission" date="2017-06" db="EMBL/GenBank/DDBJ databases">
        <title>Comparative genomic analysis of Ambrosia Fusariam Clade fungi.</title>
        <authorList>
            <person name="Stajich J.E."/>
            <person name="Carrillo J."/>
            <person name="Kijimoto T."/>
            <person name="Eskalen A."/>
            <person name="O'Donnell K."/>
            <person name="Kasson M."/>
        </authorList>
    </citation>
    <scope>NUCLEOTIDE SEQUENCE [LARGE SCALE GENOMIC DNA]</scope>
    <source>
        <strain evidence="2">UCR3666</strain>
    </source>
</reference>
<dbReference type="PANTHER" id="PTHR47784:SF5">
    <property type="entry name" value="STEROL UPTAKE CONTROL PROTEIN 2"/>
    <property type="match status" value="1"/>
</dbReference>
<dbReference type="Pfam" id="PF11951">
    <property type="entry name" value="Fungal_trans_2"/>
    <property type="match status" value="1"/>
</dbReference>
<dbReference type="InterPro" id="IPR053157">
    <property type="entry name" value="Sterol_Uptake_Regulator"/>
</dbReference>
<dbReference type="OrthoDB" id="3546279at2759"/>
<sequence length="338" mass="37152">MSTAGAAPDQFVCFSNLCNIGESGTCSNCISYAQLMHHYTAVAYRTLLTPCLHACVTLQTTVPQEAFTYPSLFHQILAFSALHLAHVQSNKRQQYLIQASQHQSAAISGTRELLAKPLTASSCHALYASSVFIIISGFAIFPTCEKNNAAFEPISSLVDVFVLIGGMSAILESSDTQLRQGPLRGLFRDCACPLPQVKSQVQEISIKATALIPLFETSGLDREEKRTLIEATALLVDTIEDVKNSGRSLATPELRAVFSWPARLSPAYLTLTRHHNPLALVVLSFFCVLLHAREDNYWFLDGWAAILLKSISRIVVDSPWREIVQWPMDIIGGVKVEA</sequence>
<dbReference type="AlphaFoldDB" id="A0A3M2SLV9"/>
<comment type="caution">
    <text evidence="2">The sequence shown here is derived from an EMBL/GenBank/DDBJ whole genome shotgun (WGS) entry which is preliminary data.</text>
</comment>
<evidence type="ECO:0000313" key="2">
    <source>
        <dbReference type="EMBL" id="RMJ18498.1"/>
    </source>
</evidence>
<name>A0A3M2SLV9_9HYPO</name>
<dbReference type="InterPro" id="IPR021858">
    <property type="entry name" value="Fun_TF"/>
</dbReference>
<accession>A0A3M2SLV9</accession>
<evidence type="ECO:0008006" key="4">
    <source>
        <dbReference type="Google" id="ProtNLM"/>
    </source>
</evidence>
<gene>
    <name evidence="2" type="ORF">CDV36_001814</name>
</gene>
<proteinExistence type="predicted"/>